<dbReference type="PANTHER" id="PTHR30386:SF19">
    <property type="entry name" value="MULTIDRUG EXPORT PROTEIN EMRA-RELATED"/>
    <property type="match status" value="1"/>
</dbReference>
<name>F3L0C2_9GAMM</name>
<feature type="domain" description="p-hydroxybenzoic acid efflux pump subunit AaeA-like beta-barrel" evidence="5">
    <location>
        <begin position="227"/>
        <end position="317"/>
    </location>
</feature>
<dbReference type="Proteomes" id="UP000005615">
    <property type="component" value="Unassembled WGS sequence"/>
</dbReference>
<dbReference type="InterPro" id="IPR058634">
    <property type="entry name" value="AaeA-lik-b-barrel"/>
</dbReference>
<dbReference type="Pfam" id="PF25917">
    <property type="entry name" value="BSH_RND"/>
    <property type="match status" value="1"/>
</dbReference>
<sequence length="323" mass="35724">MGVIAIAFAVIGFLYYQQVDVLSTDNAYVKSQHVYVNAQVSGAIVDVKAEQHQMLHAGDIIFVVDPAPYELRAQQIEAEQRAFAIDITRKKSALNELEAQKALLLEDLRYAREEWQREKDLTAKGLNAEHDLAVKQHDLQRAERAITVIEADIATALSELLGQTDLAVEDHPTYKALQSQLDQAKRDVANTVVRSPISGMLIEKPVLGTHAERGRPITSVVDINNLWVEANFLETDVARLTPGLLAEVHIDTYPDKVWKGRVASLSPATGAEFAILPPQNATGNWVKITQRIPVRVELESSHAGTVLRKGMTAEVVVFPSQQK</sequence>
<dbReference type="AlphaFoldDB" id="F3L0C2"/>
<dbReference type="Pfam" id="PF25963">
    <property type="entry name" value="Beta-barrel_AAEA"/>
    <property type="match status" value="1"/>
</dbReference>
<protein>
    <submittedName>
        <fullName evidence="6">Secretion protein HlyD family protein</fullName>
    </submittedName>
</protein>
<keyword evidence="3" id="KW-0175">Coiled coil</keyword>
<dbReference type="InterPro" id="IPR058625">
    <property type="entry name" value="MdtA-like_BSH"/>
</dbReference>
<feature type="coiled-coil region" evidence="3">
    <location>
        <begin position="139"/>
        <end position="194"/>
    </location>
</feature>
<evidence type="ECO:0000256" key="3">
    <source>
        <dbReference type="SAM" id="Coils"/>
    </source>
</evidence>
<dbReference type="eggNOG" id="COG1566">
    <property type="taxonomic scope" value="Bacteria"/>
</dbReference>
<feature type="domain" description="Multidrug resistance protein MdtA-like barrel-sandwich hybrid" evidence="4">
    <location>
        <begin position="33"/>
        <end position="206"/>
    </location>
</feature>
<dbReference type="InterPro" id="IPR050739">
    <property type="entry name" value="MFP"/>
</dbReference>
<dbReference type="Gene3D" id="2.40.30.170">
    <property type="match status" value="1"/>
</dbReference>
<dbReference type="STRING" id="2518989.IMCC3088_838"/>
<evidence type="ECO:0000256" key="1">
    <source>
        <dbReference type="ARBA" id="ARBA00004196"/>
    </source>
</evidence>
<organism evidence="6 7">
    <name type="scientific">Aequoribacter fuscus</name>
    <dbReference type="NCBI Taxonomy" id="2518989"/>
    <lineage>
        <taxon>Bacteria</taxon>
        <taxon>Pseudomonadati</taxon>
        <taxon>Pseudomonadota</taxon>
        <taxon>Gammaproteobacteria</taxon>
        <taxon>Cellvibrionales</taxon>
        <taxon>Halieaceae</taxon>
        <taxon>Aequoribacter</taxon>
    </lineage>
</organism>
<evidence type="ECO:0000313" key="6">
    <source>
        <dbReference type="EMBL" id="EGG30232.1"/>
    </source>
</evidence>
<reference evidence="6 7" key="1">
    <citation type="journal article" date="2011" name="J. Bacteriol.">
        <title>Genome sequence of strain IMCC3088, a proteorhodopsin-containing marine bacterium belonging to the OM60/NOR5 clade.</title>
        <authorList>
            <person name="Jang Y."/>
            <person name="Oh H.M."/>
            <person name="Kang I."/>
            <person name="Lee K."/>
            <person name="Yang S.J."/>
            <person name="Cho J.C."/>
        </authorList>
    </citation>
    <scope>NUCLEOTIDE SEQUENCE [LARGE SCALE GENOMIC DNA]</scope>
    <source>
        <strain evidence="6 7">IMCC3088</strain>
    </source>
</reference>
<evidence type="ECO:0000256" key="2">
    <source>
        <dbReference type="ARBA" id="ARBA00009477"/>
    </source>
</evidence>
<dbReference type="SUPFAM" id="SSF111369">
    <property type="entry name" value="HlyD-like secretion proteins"/>
    <property type="match status" value="1"/>
</dbReference>
<evidence type="ECO:0000313" key="7">
    <source>
        <dbReference type="Proteomes" id="UP000005615"/>
    </source>
</evidence>
<proteinExistence type="inferred from homology"/>
<gene>
    <name evidence="6" type="ORF">IMCC3088_838</name>
</gene>
<dbReference type="PANTHER" id="PTHR30386">
    <property type="entry name" value="MEMBRANE FUSION SUBUNIT OF EMRAB-TOLC MULTIDRUG EFFLUX PUMP"/>
    <property type="match status" value="1"/>
</dbReference>
<dbReference type="Gene3D" id="2.40.50.100">
    <property type="match status" value="1"/>
</dbReference>
<comment type="similarity">
    <text evidence="2">Belongs to the membrane fusion protein (MFP) (TC 8.A.1) family.</text>
</comment>
<dbReference type="GO" id="GO:0030313">
    <property type="term" value="C:cell envelope"/>
    <property type="evidence" value="ECO:0007669"/>
    <property type="project" value="UniProtKB-SubCell"/>
</dbReference>
<evidence type="ECO:0000259" key="5">
    <source>
        <dbReference type="Pfam" id="PF25963"/>
    </source>
</evidence>
<accession>F3L0C2</accession>
<dbReference type="GO" id="GO:0055085">
    <property type="term" value="P:transmembrane transport"/>
    <property type="evidence" value="ECO:0007669"/>
    <property type="project" value="InterPro"/>
</dbReference>
<feature type="coiled-coil region" evidence="3">
    <location>
        <begin position="87"/>
        <end position="114"/>
    </location>
</feature>
<dbReference type="EMBL" id="AEIG01000020">
    <property type="protein sequence ID" value="EGG30232.1"/>
    <property type="molecule type" value="Genomic_DNA"/>
</dbReference>
<evidence type="ECO:0000259" key="4">
    <source>
        <dbReference type="Pfam" id="PF25917"/>
    </source>
</evidence>
<comment type="caution">
    <text evidence="6">The sequence shown here is derived from an EMBL/GenBank/DDBJ whole genome shotgun (WGS) entry which is preliminary data.</text>
</comment>
<keyword evidence="7" id="KW-1185">Reference proteome</keyword>
<comment type="subcellular location">
    <subcellularLocation>
        <location evidence="1">Cell envelope</location>
    </subcellularLocation>
</comment>